<dbReference type="Pfam" id="PF18137">
    <property type="entry name" value="WHD_ORC"/>
    <property type="match status" value="1"/>
</dbReference>
<comment type="caution">
    <text evidence="2">The sequence shown here is derived from an EMBL/GenBank/DDBJ whole genome shotgun (WGS) entry which is preliminary data.</text>
</comment>
<accession>A0A8J2KBE7</accession>
<keyword evidence="3" id="KW-1185">Reference proteome</keyword>
<proteinExistence type="predicted"/>
<evidence type="ECO:0000313" key="3">
    <source>
        <dbReference type="Proteomes" id="UP000708208"/>
    </source>
</evidence>
<gene>
    <name evidence="2" type="ORF">AFUS01_LOCUS23795</name>
</gene>
<feature type="domain" description="Origin recognition complex subunit 3 winged helix C-terminal" evidence="1">
    <location>
        <begin position="14"/>
        <end position="107"/>
    </location>
</feature>
<evidence type="ECO:0000259" key="1">
    <source>
        <dbReference type="Pfam" id="PF18137"/>
    </source>
</evidence>
<dbReference type="InterPro" id="IPR040855">
    <property type="entry name" value="ORC_WH_C"/>
</dbReference>
<dbReference type="EMBL" id="CAJVCH010290360">
    <property type="protein sequence ID" value="CAG7785152.1"/>
    <property type="molecule type" value="Genomic_DNA"/>
</dbReference>
<organism evidence="2 3">
    <name type="scientific">Allacma fusca</name>
    <dbReference type="NCBI Taxonomy" id="39272"/>
    <lineage>
        <taxon>Eukaryota</taxon>
        <taxon>Metazoa</taxon>
        <taxon>Ecdysozoa</taxon>
        <taxon>Arthropoda</taxon>
        <taxon>Hexapoda</taxon>
        <taxon>Collembola</taxon>
        <taxon>Symphypleona</taxon>
        <taxon>Sminthuridae</taxon>
        <taxon>Allacma</taxon>
    </lineage>
</organism>
<reference evidence="2" key="1">
    <citation type="submission" date="2021-06" db="EMBL/GenBank/DDBJ databases">
        <authorList>
            <person name="Hodson N. C."/>
            <person name="Mongue J. A."/>
            <person name="Jaron S. K."/>
        </authorList>
    </citation>
    <scope>NUCLEOTIDE SEQUENCE</scope>
</reference>
<name>A0A8J2KBE7_9HEXA</name>
<protein>
    <recommendedName>
        <fullName evidence="1">Origin recognition complex subunit 3 winged helix C-terminal domain-containing protein</fullName>
    </recommendedName>
</protein>
<evidence type="ECO:0000313" key="2">
    <source>
        <dbReference type="EMBL" id="CAG7785152.1"/>
    </source>
</evidence>
<sequence>MLKLLYYSLSISLQRKRSNSSDEKYDTRSDVSIVYGLILEQQMKNVNLNIIFEGFRSQVEVSEFSSVSRPKKRNSTSNNKRKVEFFIRFRQTIAELQHLGFIRHSTSTVHSDEEM</sequence>
<dbReference type="AlphaFoldDB" id="A0A8J2KBE7"/>
<dbReference type="Proteomes" id="UP000708208">
    <property type="component" value="Unassembled WGS sequence"/>
</dbReference>